<evidence type="ECO:0000259" key="13">
    <source>
        <dbReference type="Pfam" id="PF00593"/>
    </source>
</evidence>
<reference evidence="15" key="2">
    <citation type="submission" date="2021-04" db="EMBL/GenBank/DDBJ databases">
        <authorList>
            <person name="Gilroy R."/>
        </authorList>
    </citation>
    <scope>NUCLEOTIDE SEQUENCE</scope>
    <source>
        <strain evidence="15">ChiSxjej5B17-1746</strain>
    </source>
</reference>
<dbReference type="PANTHER" id="PTHR30069:SF29">
    <property type="entry name" value="HEMOGLOBIN AND HEMOGLOBIN-HAPTOGLOBIN-BINDING PROTEIN 1-RELATED"/>
    <property type="match status" value="1"/>
</dbReference>
<dbReference type="Pfam" id="PF07715">
    <property type="entry name" value="Plug"/>
    <property type="match status" value="1"/>
</dbReference>
<evidence type="ECO:0000256" key="2">
    <source>
        <dbReference type="ARBA" id="ARBA00022448"/>
    </source>
</evidence>
<protein>
    <submittedName>
        <fullName evidence="15">TonB-dependent receptor</fullName>
    </submittedName>
</protein>
<comment type="subcellular location">
    <subcellularLocation>
        <location evidence="1 10">Cell outer membrane</location>
        <topology evidence="1 10">Multi-pass membrane protein</topology>
    </subcellularLocation>
</comment>
<dbReference type="AlphaFoldDB" id="A0A9D1R0E8"/>
<reference evidence="15" key="1">
    <citation type="journal article" date="2021" name="PeerJ">
        <title>Extensive microbial diversity within the chicken gut microbiome revealed by metagenomics and culture.</title>
        <authorList>
            <person name="Gilroy R."/>
            <person name="Ravi A."/>
            <person name="Getino M."/>
            <person name="Pursley I."/>
            <person name="Horton D.L."/>
            <person name="Alikhan N.F."/>
            <person name="Baker D."/>
            <person name="Gharbi K."/>
            <person name="Hall N."/>
            <person name="Watson M."/>
            <person name="Adriaenssens E.M."/>
            <person name="Foster-Nyarko E."/>
            <person name="Jarju S."/>
            <person name="Secka A."/>
            <person name="Antonio M."/>
            <person name="Oren A."/>
            <person name="Chaudhuri R.R."/>
            <person name="La Ragione R."/>
            <person name="Hildebrand F."/>
            <person name="Pallen M.J."/>
        </authorList>
    </citation>
    <scope>NUCLEOTIDE SEQUENCE</scope>
    <source>
        <strain evidence="15">ChiSxjej5B17-1746</strain>
    </source>
</reference>
<dbReference type="InterPro" id="IPR039426">
    <property type="entry name" value="TonB-dep_rcpt-like"/>
</dbReference>
<dbReference type="GO" id="GO:0009279">
    <property type="term" value="C:cell outer membrane"/>
    <property type="evidence" value="ECO:0007669"/>
    <property type="project" value="UniProtKB-SubCell"/>
</dbReference>
<dbReference type="SUPFAM" id="SSF56935">
    <property type="entry name" value="Porins"/>
    <property type="match status" value="1"/>
</dbReference>
<dbReference type="Gene3D" id="2.40.170.20">
    <property type="entry name" value="TonB-dependent receptor, beta-barrel domain"/>
    <property type="match status" value="1"/>
</dbReference>
<dbReference type="InterPro" id="IPR000531">
    <property type="entry name" value="Beta-barrel_TonB"/>
</dbReference>
<feature type="chain" id="PRO_5039127170" evidence="12">
    <location>
        <begin position="26"/>
        <end position="714"/>
    </location>
</feature>
<evidence type="ECO:0000313" key="15">
    <source>
        <dbReference type="EMBL" id="HIW79158.1"/>
    </source>
</evidence>
<keyword evidence="2 10" id="KW-0813">Transport</keyword>
<accession>A0A9D1R0E8</accession>
<keyword evidence="9 10" id="KW-0998">Cell outer membrane</keyword>
<name>A0A9D1R0E8_9BACT</name>
<evidence type="ECO:0000256" key="7">
    <source>
        <dbReference type="ARBA" id="ARBA00023136"/>
    </source>
</evidence>
<keyword evidence="6 11" id="KW-0798">TonB box</keyword>
<dbReference type="InterPro" id="IPR012910">
    <property type="entry name" value="Plug_dom"/>
</dbReference>
<evidence type="ECO:0000256" key="6">
    <source>
        <dbReference type="ARBA" id="ARBA00023077"/>
    </source>
</evidence>
<evidence type="ECO:0000256" key="4">
    <source>
        <dbReference type="ARBA" id="ARBA00022692"/>
    </source>
</evidence>
<evidence type="ECO:0000256" key="1">
    <source>
        <dbReference type="ARBA" id="ARBA00004571"/>
    </source>
</evidence>
<dbReference type="Pfam" id="PF00593">
    <property type="entry name" value="TonB_dep_Rec_b-barrel"/>
    <property type="match status" value="1"/>
</dbReference>
<dbReference type="PANTHER" id="PTHR30069">
    <property type="entry name" value="TONB-DEPENDENT OUTER MEMBRANE RECEPTOR"/>
    <property type="match status" value="1"/>
</dbReference>
<dbReference type="InterPro" id="IPR037066">
    <property type="entry name" value="Plug_dom_sf"/>
</dbReference>
<dbReference type="GO" id="GO:0044718">
    <property type="term" value="P:siderophore transmembrane transport"/>
    <property type="evidence" value="ECO:0007669"/>
    <property type="project" value="TreeGrafter"/>
</dbReference>
<keyword evidence="8 15" id="KW-0675">Receptor</keyword>
<dbReference type="CDD" id="cd01347">
    <property type="entry name" value="ligand_gated_channel"/>
    <property type="match status" value="1"/>
</dbReference>
<proteinExistence type="inferred from homology"/>
<dbReference type="PROSITE" id="PS52016">
    <property type="entry name" value="TONB_DEPENDENT_REC_3"/>
    <property type="match status" value="1"/>
</dbReference>
<evidence type="ECO:0000256" key="10">
    <source>
        <dbReference type="PROSITE-ProRule" id="PRU01360"/>
    </source>
</evidence>
<keyword evidence="7 10" id="KW-0472">Membrane</keyword>
<evidence type="ECO:0000256" key="12">
    <source>
        <dbReference type="SAM" id="SignalP"/>
    </source>
</evidence>
<evidence type="ECO:0000256" key="11">
    <source>
        <dbReference type="RuleBase" id="RU003357"/>
    </source>
</evidence>
<feature type="domain" description="TonB-dependent receptor plug" evidence="14">
    <location>
        <begin position="45"/>
        <end position="150"/>
    </location>
</feature>
<dbReference type="InterPro" id="IPR036942">
    <property type="entry name" value="Beta-barrel_TonB_sf"/>
</dbReference>
<feature type="domain" description="TonB-dependent receptor-like beta-barrel" evidence="13">
    <location>
        <begin position="287"/>
        <end position="688"/>
    </location>
</feature>
<comment type="caution">
    <text evidence="15">The sequence shown here is derived from an EMBL/GenBank/DDBJ whole genome shotgun (WGS) entry which is preliminary data.</text>
</comment>
<evidence type="ECO:0000256" key="8">
    <source>
        <dbReference type="ARBA" id="ARBA00023170"/>
    </source>
</evidence>
<evidence type="ECO:0000313" key="16">
    <source>
        <dbReference type="Proteomes" id="UP000824264"/>
    </source>
</evidence>
<sequence>MLVKRMLCALPLTALGMAAFFPAHAEEPLRAGEVHVSATRVEKELQDVPMSVTVLTSKDVEKSAARTIGELLQDVPGVRIENDGSQGLKRVSIRGEDAFRTLVLIDGQKISEHKSMSGAALLIDPSRIERVEVIKGPASVLYGSDAIGGVVNIITKKGGDKPVQGEASVTYNGASDGFSESLSLFGSHKGFNYRVSGANSNQGDVRTPEGTLDNTSFKQKDGSAFLSYDFSDTFTVGGSFDSFDGDFNATSMDYQKDPGSDFFVKVPEWKRHKYAFFAEGKNLSDALARVRFDAYYQKNRKKMENYIKTSSGETNVVVDNFADNIIRSTGASLQTDWHIGTDHYLIAGYEVNYDRLNSEGVSYFNMSSPVSPTMSMKIDKKTNKFYDGTQLTQAIFALMESQLPWDVQLSYGVRYTRVRTELTRGTEIADPYTGGMFSGDQLVRPMFDYSGQTAKADLGSTTDSRPVFNVGLVWTGIENLALRASWAQGFRVPILTEKYIGTAMGSASGMTYGNPGLDPETSNNFEIGARYNNGGLNLDAALFYAISDDYITSVPIAGTEDYIYTNVAKAKSFGSELALSYDFPGGFTPYADLTWIRRQYDDGDGYKTFDTATPAWVGRYGLRFRHALSEAIDFNADLYARSQSATEYASKDGDSDYSLGGFTTLNVAFGFDFGEEKQYTVQAEVLNLFDKRYQYTQAILEPGTHANVRVGMKF</sequence>
<evidence type="ECO:0000259" key="14">
    <source>
        <dbReference type="Pfam" id="PF07715"/>
    </source>
</evidence>
<dbReference type="Gene3D" id="2.170.130.10">
    <property type="entry name" value="TonB-dependent receptor, plug domain"/>
    <property type="match status" value="1"/>
</dbReference>
<evidence type="ECO:0000256" key="5">
    <source>
        <dbReference type="ARBA" id="ARBA00022729"/>
    </source>
</evidence>
<dbReference type="EMBL" id="DXGI01000319">
    <property type="protein sequence ID" value="HIW79158.1"/>
    <property type="molecule type" value="Genomic_DNA"/>
</dbReference>
<evidence type="ECO:0000256" key="9">
    <source>
        <dbReference type="ARBA" id="ARBA00023237"/>
    </source>
</evidence>
<feature type="signal peptide" evidence="12">
    <location>
        <begin position="1"/>
        <end position="25"/>
    </location>
</feature>
<organism evidence="15 16">
    <name type="scientific">Candidatus Bilophila faecipullorum</name>
    <dbReference type="NCBI Taxonomy" id="2838482"/>
    <lineage>
        <taxon>Bacteria</taxon>
        <taxon>Pseudomonadati</taxon>
        <taxon>Thermodesulfobacteriota</taxon>
        <taxon>Desulfovibrionia</taxon>
        <taxon>Desulfovibrionales</taxon>
        <taxon>Desulfovibrionaceae</taxon>
        <taxon>Bilophila</taxon>
    </lineage>
</organism>
<dbReference type="Proteomes" id="UP000824264">
    <property type="component" value="Unassembled WGS sequence"/>
</dbReference>
<evidence type="ECO:0000256" key="3">
    <source>
        <dbReference type="ARBA" id="ARBA00022452"/>
    </source>
</evidence>
<keyword evidence="5 12" id="KW-0732">Signal</keyword>
<keyword evidence="3 10" id="KW-1134">Transmembrane beta strand</keyword>
<comment type="similarity">
    <text evidence="10 11">Belongs to the TonB-dependent receptor family.</text>
</comment>
<dbReference type="GO" id="GO:0015344">
    <property type="term" value="F:siderophore uptake transmembrane transporter activity"/>
    <property type="evidence" value="ECO:0007669"/>
    <property type="project" value="TreeGrafter"/>
</dbReference>
<gene>
    <name evidence="15" type="ORF">H9874_08450</name>
</gene>
<keyword evidence="4 10" id="KW-0812">Transmembrane</keyword>